<dbReference type="AlphaFoldDB" id="A0A1H6DMY9"/>
<comment type="similarity">
    <text evidence="2 8">Belongs to the 4-toluene sulfonate uptake permease (TSUP) (TC 2.A.102) family.</text>
</comment>
<dbReference type="Pfam" id="PF01925">
    <property type="entry name" value="TauE"/>
    <property type="match status" value="1"/>
</dbReference>
<keyword evidence="10" id="KW-1185">Reference proteome</keyword>
<accession>A0A1H6DMY9</accession>
<evidence type="ECO:0000313" key="9">
    <source>
        <dbReference type="EMBL" id="SEG86066.1"/>
    </source>
</evidence>
<protein>
    <recommendedName>
        <fullName evidence="8">Probable membrane transporter protein</fullName>
    </recommendedName>
</protein>
<gene>
    <name evidence="9" type="ORF">SAMN05444390_10795</name>
</gene>
<dbReference type="GO" id="GO:0005886">
    <property type="term" value="C:plasma membrane"/>
    <property type="evidence" value="ECO:0007669"/>
    <property type="project" value="UniProtKB-SubCell"/>
</dbReference>
<feature type="transmembrane region" description="Helical" evidence="8">
    <location>
        <begin position="157"/>
        <end position="176"/>
    </location>
</feature>
<feature type="transmembrane region" description="Helical" evidence="8">
    <location>
        <begin position="103"/>
        <end position="120"/>
    </location>
</feature>
<keyword evidence="3" id="KW-0813">Transport</keyword>
<evidence type="ECO:0000256" key="1">
    <source>
        <dbReference type="ARBA" id="ARBA00004651"/>
    </source>
</evidence>
<feature type="transmembrane region" description="Helical" evidence="8">
    <location>
        <begin position="132"/>
        <end position="151"/>
    </location>
</feature>
<keyword evidence="7 8" id="KW-0472">Membrane</keyword>
<dbReference type="InterPro" id="IPR052017">
    <property type="entry name" value="TSUP"/>
</dbReference>
<organism evidence="9 10">
    <name type="scientific">Marinobacterium lutimaris</name>
    <dbReference type="NCBI Taxonomy" id="568106"/>
    <lineage>
        <taxon>Bacteria</taxon>
        <taxon>Pseudomonadati</taxon>
        <taxon>Pseudomonadota</taxon>
        <taxon>Gammaproteobacteria</taxon>
        <taxon>Oceanospirillales</taxon>
        <taxon>Oceanospirillaceae</taxon>
        <taxon>Marinobacterium</taxon>
    </lineage>
</organism>
<dbReference type="RefSeq" id="WP_104005554.1">
    <property type="nucleotide sequence ID" value="NZ_FNVQ01000007.1"/>
</dbReference>
<feature type="transmembrane region" description="Helical" evidence="8">
    <location>
        <begin position="78"/>
        <end position="97"/>
    </location>
</feature>
<dbReference type="EMBL" id="FNVQ01000007">
    <property type="protein sequence ID" value="SEG86066.1"/>
    <property type="molecule type" value="Genomic_DNA"/>
</dbReference>
<evidence type="ECO:0000256" key="4">
    <source>
        <dbReference type="ARBA" id="ARBA00022475"/>
    </source>
</evidence>
<name>A0A1H6DMY9_9GAMM</name>
<evidence type="ECO:0000256" key="6">
    <source>
        <dbReference type="ARBA" id="ARBA00022989"/>
    </source>
</evidence>
<dbReference type="InterPro" id="IPR002781">
    <property type="entry name" value="TM_pro_TauE-like"/>
</dbReference>
<comment type="subcellular location">
    <subcellularLocation>
        <location evidence="1 8">Cell membrane</location>
        <topology evidence="1 8">Multi-pass membrane protein</topology>
    </subcellularLocation>
</comment>
<keyword evidence="4 8" id="KW-1003">Cell membrane</keyword>
<dbReference type="PANTHER" id="PTHR30269:SF0">
    <property type="entry name" value="MEMBRANE TRANSPORTER PROTEIN YFCA-RELATED"/>
    <property type="match status" value="1"/>
</dbReference>
<keyword evidence="5 8" id="KW-0812">Transmembrane</keyword>
<dbReference type="Proteomes" id="UP000236745">
    <property type="component" value="Unassembled WGS sequence"/>
</dbReference>
<dbReference type="OrthoDB" id="554695at2"/>
<evidence type="ECO:0000256" key="2">
    <source>
        <dbReference type="ARBA" id="ARBA00009142"/>
    </source>
</evidence>
<feature type="transmembrane region" description="Helical" evidence="8">
    <location>
        <begin position="188"/>
        <end position="210"/>
    </location>
</feature>
<keyword evidence="6 8" id="KW-1133">Transmembrane helix</keyword>
<dbReference type="PANTHER" id="PTHR30269">
    <property type="entry name" value="TRANSMEMBRANE PROTEIN YFCA"/>
    <property type="match status" value="1"/>
</dbReference>
<evidence type="ECO:0000313" key="10">
    <source>
        <dbReference type="Proteomes" id="UP000236745"/>
    </source>
</evidence>
<reference evidence="9 10" key="1">
    <citation type="submission" date="2016-10" db="EMBL/GenBank/DDBJ databases">
        <authorList>
            <person name="de Groot N.N."/>
        </authorList>
    </citation>
    <scope>NUCLEOTIDE SEQUENCE [LARGE SCALE GENOMIC DNA]</scope>
    <source>
        <strain evidence="9 10">DSM 22012</strain>
    </source>
</reference>
<feature type="transmembrane region" description="Helical" evidence="8">
    <location>
        <begin position="47"/>
        <end position="66"/>
    </location>
</feature>
<proteinExistence type="inferred from homology"/>
<evidence type="ECO:0000256" key="8">
    <source>
        <dbReference type="RuleBase" id="RU363041"/>
    </source>
</evidence>
<evidence type="ECO:0000256" key="7">
    <source>
        <dbReference type="ARBA" id="ARBA00023136"/>
    </source>
</evidence>
<sequence>MELDLSLILLLLLTGLGAGTIDAIAGGGGLITLPVLLASGLSPVQALATNKLQGSFGTLAATLYFVRKRLVNLREMRTMIICTFIGSALGTVMVQLIDSSILAAIMPALLILIALYFAFSPKIGDQDRDRRISVLLFSTAITFAIGFYDGFFGPGTGTFFTLAFVSLAGFGLARATAHTKVLNFTSNLASLLFFLFSGHIVWIAGFAMAAGQLIGGQLGARLVVSRGTSLVRPLIVIITLLMSAKLLLDRFGLSTSELVARFFGG</sequence>
<evidence type="ECO:0000256" key="5">
    <source>
        <dbReference type="ARBA" id="ARBA00022692"/>
    </source>
</evidence>
<evidence type="ECO:0000256" key="3">
    <source>
        <dbReference type="ARBA" id="ARBA00022448"/>
    </source>
</evidence>
<feature type="transmembrane region" description="Helical" evidence="8">
    <location>
        <begin position="230"/>
        <end position="248"/>
    </location>
</feature>